<name>A0A127PJS9_9BURK</name>
<accession>A0A127PJS9</accession>
<gene>
    <name evidence="1" type="ORF">CFter6_5317</name>
</gene>
<evidence type="ECO:0000313" key="2">
    <source>
        <dbReference type="Proteomes" id="UP000072421"/>
    </source>
</evidence>
<organism evidence="1">
    <name type="scientific">Collimonas fungivorans</name>
    <dbReference type="NCBI Taxonomy" id="158899"/>
    <lineage>
        <taxon>Bacteria</taxon>
        <taxon>Pseudomonadati</taxon>
        <taxon>Pseudomonadota</taxon>
        <taxon>Betaproteobacteria</taxon>
        <taxon>Burkholderiales</taxon>
        <taxon>Oxalobacteraceae</taxon>
        <taxon>Collimonas</taxon>
    </lineage>
</organism>
<dbReference type="Proteomes" id="UP000072421">
    <property type="component" value="Chromosome"/>
</dbReference>
<dbReference type="AlphaFoldDB" id="A0A127PJS9"/>
<dbReference type="EMBL" id="CP013232">
    <property type="protein sequence ID" value="AMO97884.1"/>
    <property type="molecule type" value="Genomic_DNA"/>
</dbReference>
<reference evidence="1 2" key="1">
    <citation type="submission" date="2015-11" db="EMBL/GenBank/DDBJ databases">
        <title>Exploring the genomic traits of fungus-feeding bacterial genus Collimonas.</title>
        <authorList>
            <person name="Song C."/>
            <person name="Schmidt R."/>
            <person name="de Jager V."/>
            <person name="Krzyzanowska D."/>
            <person name="Jongedijk E."/>
            <person name="Cankar K."/>
            <person name="Beekwilder J."/>
            <person name="van Veen A."/>
            <person name="de Boer W."/>
            <person name="van Veen J.A."/>
            <person name="Garbeva P."/>
        </authorList>
    </citation>
    <scope>NUCLEOTIDE SEQUENCE [LARGE SCALE GENOMIC DNA]</scope>
    <source>
        <strain evidence="1 2">Ter6</strain>
    </source>
</reference>
<evidence type="ECO:0000313" key="1">
    <source>
        <dbReference type="EMBL" id="AMO97884.1"/>
    </source>
</evidence>
<sequence length="48" mass="5869">MAHFQVGKYHADLMVQNDIYIFRCIGHLAFKLYKRFIRTDYFRRKDAA</sequence>
<protein>
    <submittedName>
        <fullName evidence="1">Uncharacterized protein</fullName>
    </submittedName>
</protein>
<proteinExistence type="predicted"/>
<dbReference type="PATRIC" id="fig|158899.10.peg.5237"/>